<evidence type="ECO:0000256" key="4">
    <source>
        <dbReference type="ARBA" id="ARBA00023136"/>
    </source>
</evidence>
<dbReference type="Pfam" id="PF00002">
    <property type="entry name" value="7tm_2"/>
    <property type="match status" value="1"/>
</dbReference>
<feature type="transmembrane region" description="Helical" evidence="5">
    <location>
        <begin position="216"/>
        <end position="238"/>
    </location>
</feature>
<dbReference type="InterPro" id="IPR053066">
    <property type="entry name" value="ADGR_G7"/>
</dbReference>
<evidence type="ECO:0000259" key="6">
    <source>
        <dbReference type="PROSITE" id="PS50261"/>
    </source>
</evidence>
<feature type="transmembrane region" description="Helical" evidence="5">
    <location>
        <begin position="313"/>
        <end position="335"/>
    </location>
</feature>
<dbReference type="GO" id="GO:0016020">
    <property type="term" value="C:membrane"/>
    <property type="evidence" value="ECO:0007669"/>
    <property type="project" value="UniProtKB-SubCell"/>
</dbReference>
<feature type="transmembrane region" description="Helical" evidence="5">
    <location>
        <begin position="277"/>
        <end position="301"/>
    </location>
</feature>
<keyword evidence="4 5" id="KW-0472">Membrane</keyword>
<organism evidence="7 8">
    <name type="scientific">Pelusios castaneus</name>
    <name type="common">West African mud turtle</name>
    <dbReference type="NCBI Taxonomy" id="367368"/>
    <lineage>
        <taxon>Eukaryota</taxon>
        <taxon>Metazoa</taxon>
        <taxon>Chordata</taxon>
        <taxon>Craniata</taxon>
        <taxon>Vertebrata</taxon>
        <taxon>Euteleostomi</taxon>
        <taxon>Archelosauria</taxon>
        <taxon>Testudinata</taxon>
        <taxon>Testudines</taxon>
        <taxon>Pleurodira</taxon>
        <taxon>Pelomedusidae</taxon>
        <taxon>Pelusios</taxon>
    </lineage>
</organism>
<dbReference type="Gene3D" id="2.60.220.50">
    <property type="match status" value="1"/>
</dbReference>
<dbReference type="PRINTS" id="PR00249">
    <property type="entry name" value="GPCRSECRETIN"/>
</dbReference>
<dbReference type="InterPro" id="IPR000203">
    <property type="entry name" value="GPS"/>
</dbReference>
<sequence>MHTLPLGVVIPSPGRQTTSSPPSICKNKGVFQNGACLCPEEWIGQFCEIGWYEQCSSYKSGPSSGRYSSGNGNIGFVLYQNDKFFPSKTYKSHFDHTKQIISGRVANATVNDVKIAFSPRYNKSKFQLHDYACVFWDYNTKDWNTTGCIKERNDSNLGCRCNHNSNFAILMSFQINYTYAEPLEIVSYIGSGFSIAGLVITILFQIVTRKTRKFSVTWMLVSLCTSMLIFNIIFISGIENPNAKKNGSDMSSKDNDLPTSDRVEPPEEAWCTIVAVLLHYFLLATFMWTALNAAYLYILLLKTLTPLPGHLTLIMSVIGWGAPAVVIAITLGATYKEGNPLNYRQEEFCWLAALDEESNVSLEKPMFWAFLLLVAVILLFDIIIFVKITVSVMWTENKDLTSNKKKSFRKKIFGTLSIAVVLGVTWSLGYLMLIDQKQTKVAFRFLFCIFNATQVQYVAVSILMNETLKKCIYPFPP</sequence>
<dbReference type="GO" id="GO:0007166">
    <property type="term" value="P:cell surface receptor signaling pathway"/>
    <property type="evidence" value="ECO:0007669"/>
    <property type="project" value="InterPro"/>
</dbReference>
<dbReference type="InterPro" id="IPR046338">
    <property type="entry name" value="GAIN_dom_sf"/>
</dbReference>
<feature type="domain" description="G-protein coupled receptors family 2 profile 2" evidence="6">
    <location>
        <begin position="183"/>
        <end position="466"/>
    </location>
</feature>
<evidence type="ECO:0000256" key="1">
    <source>
        <dbReference type="ARBA" id="ARBA00004141"/>
    </source>
</evidence>
<proteinExistence type="predicted"/>
<dbReference type="InterPro" id="IPR053986">
    <property type="entry name" value="GPR128_GAIN_subdom_B"/>
</dbReference>
<dbReference type="PANTHER" id="PTHR47767:SF1">
    <property type="entry name" value="ADHESION G PROTEIN-COUPLED RECEPTOR G7"/>
    <property type="match status" value="1"/>
</dbReference>
<reference evidence="7" key="1">
    <citation type="submission" date="2025-08" db="UniProtKB">
        <authorList>
            <consortium name="Ensembl"/>
        </authorList>
    </citation>
    <scope>IDENTIFICATION</scope>
</reference>
<dbReference type="InterPro" id="IPR000832">
    <property type="entry name" value="GPCR_2_secretin-like"/>
</dbReference>
<feature type="transmembrane region" description="Helical" evidence="5">
    <location>
        <begin position="185"/>
        <end position="204"/>
    </location>
</feature>
<keyword evidence="2 5" id="KW-0812">Transmembrane</keyword>
<keyword evidence="8" id="KW-1185">Reference proteome</keyword>
<comment type="subcellular location">
    <subcellularLocation>
        <location evidence="1">Membrane</location>
        <topology evidence="1">Multi-pass membrane protein</topology>
    </subcellularLocation>
</comment>
<feature type="transmembrane region" description="Helical" evidence="5">
    <location>
        <begin position="441"/>
        <end position="460"/>
    </location>
</feature>
<evidence type="ECO:0000256" key="2">
    <source>
        <dbReference type="ARBA" id="ARBA00022692"/>
    </source>
</evidence>
<protein>
    <submittedName>
        <fullName evidence="7">Adhesion G protein-coupled receptor G7</fullName>
    </submittedName>
</protein>
<dbReference type="Pfam" id="PF22261">
    <property type="entry name" value="GPR128_GAIN_subdom_B"/>
    <property type="match status" value="1"/>
</dbReference>
<dbReference type="Ensembl" id="ENSPCET00000003646.1">
    <property type="protein sequence ID" value="ENSPCEP00000003529.1"/>
    <property type="gene ID" value="ENSPCEG00000002822.1"/>
</dbReference>
<dbReference type="PROSITE" id="PS50261">
    <property type="entry name" value="G_PROTEIN_RECEP_F2_4"/>
    <property type="match status" value="1"/>
</dbReference>
<dbReference type="Gene3D" id="2.10.25.10">
    <property type="entry name" value="Laminin"/>
    <property type="match status" value="1"/>
</dbReference>
<dbReference type="GO" id="GO:0004930">
    <property type="term" value="F:G protein-coupled receptor activity"/>
    <property type="evidence" value="ECO:0007669"/>
    <property type="project" value="InterPro"/>
</dbReference>
<evidence type="ECO:0000313" key="8">
    <source>
        <dbReference type="Proteomes" id="UP000694393"/>
    </source>
</evidence>
<feature type="transmembrane region" description="Helical" evidence="5">
    <location>
        <begin position="367"/>
        <end position="390"/>
    </location>
</feature>
<dbReference type="Gene3D" id="1.20.1070.10">
    <property type="entry name" value="Rhodopsin 7-helix transmembrane proteins"/>
    <property type="match status" value="1"/>
</dbReference>
<name>A0A8C8RDB3_9SAUR</name>
<dbReference type="AlphaFoldDB" id="A0A8C8RDB3"/>
<reference evidence="7" key="2">
    <citation type="submission" date="2025-09" db="UniProtKB">
        <authorList>
            <consortium name="Ensembl"/>
        </authorList>
    </citation>
    <scope>IDENTIFICATION</scope>
</reference>
<evidence type="ECO:0000256" key="3">
    <source>
        <dbReference type="ARBA" id="ARBA00022989"/>
    </source>
</evidence>
<dbReference type="InterPro" id="IPR017981">
    <property type="entry name" value="GPCR_2-like_7TM"/>
</dbReference>
<dbReference type="Proteomes" id="UP000694393">
    <property type="component" value="Unplaced"/>
</dbReference>
<dbReference type="PANTHER" id="PTHR47767">
    <property type="entry name" value="ADHESION G PROTEIN-COUPLED RECEPTOR G7"/>
    <property type="match status" value="1"/>
</dbReference>
<feature type="transmembrane region" description="Helical" evidence="5">
    <location>
        <begin position="411"/>
        <end position="429"/>
    </location>
</feature>
<evidence type="ECO:0000313" key="7">
    <source>
        <dbReference type="Ensembl" id="ENSPCEP00000003529.1"/>
    </source>
</evidence>
<evidence type="ECO:0000256" key="5">
    <source>
        <dbReference type="SAM" id="Phobius"/>
    </source>
</evidence>
<keyword evidence="3 5" id="KW-1133">Transmembrane helix</keyword>
<dbReference type="SMART" id="SM00303">
    <property type="entry name" value="GPS"/>
    <property type="match status" value="1"/>
</dbReference>
<accession>A0A8C8RDB3</accession>
<dbReference type="Pfam" id="PF01825">
    <property type="entry name" value="GPS"/>
    <property type="match status" value="1"/>
</dbReference>